<evidence type="ECO:0000256" key="1">
    <source>
        <dbReference type="ARBA" id="ARBA00010574"/>
    </source>
</evidence>
<dbReference type="PANTHER" id="PTHR21043:SF0">
    <property type="entry name" value="MITOCHONDRIAL ASSEMBLY OF RIBOSOMAL LARGE SUBUNIT PROTEIN 1"/>
    <property type="match status" value="1"/>
</dbReference>
<dbReference type="InterPro" id="IPR043519">
    <property type="entry name" value="NT_sf"/>
</dbReference>
<dbReference type="Proteomes" id="UP001529180">
    <property type="component" value="Unassembled WGS sequence"/>
</dbReference>
<name>A0ABT6GEI8_9PROT</name>
<organism evidence="3 4">
    <name type="scientific">Thalassospira aquimaris</name>
    <dbReference type="NCBI Taxonomy" id="3037796"/>
    <lineage>
        <taxon>Bacteria</taxon>
        <taxon>Pseudomonadati</taxon>
        <taxon>Pseudomonadota</taxon>
        <taxon>Alphaproteobacteria</taxon>
        <taxon>Rhodospirillales</taxon>
        <taxon>Thalassospiraceae</taxon>
        <taxon>Thalassospira</taxon>
    </lineage>
</organism>
<comment type="subcellular location">
    <subcellularLocation>
        <location evidence="2">Cytoplasm</location>
    </subcellularLocation>
</comment>
<dbReference type="Pfam" id="PF02410">
    <property type="entry name" value="RsfS"/>
    <property type="match status" value="1"/>
</dbReference>
<protein>
    <recommendedName>
        <fullName evidence="2">Ribosomal silencing factor RsfS</fullName>
    </recommendedName>
</protein>
<accession>A0ABT6GEI8</accession>
<sequence>MAGVSNTAIAAIGSYRAIAWKFKVATIGTAKQTLKPGEMLALIKSTLEDDKAEDLVTIDLTDKTSLADHMVIATGSSSRRVAAMAEHIVEAIKDAGQGRAMAEGKEQGDWVLVDTGDVIVHLFRSEVRAFYNIEEMWGVENPALKQQAARLY</sequence>
<comment type="function">
    <text evidence="2">Functions as a ribosomal silencing factor. Interacts with ribosomal protein uL14 (rplN), blocking formation of intersubunit bridge B8. Prevents association of the 30S and 50S ribosomal subunits and the formation of functional ribosomes, thus repressing translation.</text>
</comment>
<evidence type="ECO:0000256" key="2">
    <source>
        <dbReference type="HAMAP-Rule" id="MF_01477"/>
    </source>
</evidence>
<dbReference type="InterPro" id="IPR004394">
    <property type="entry name" value="Iojap/RsfS/C7orf30"/>
</dbReference>
<comment type="caution">
    <text evidence="3">The sequence shown here is derived from an EMBL/GenBank/DDBJ whole genome shotgun (WGS) entry which is preliminary data.</text>
</comment>
<keyword evidence="4" id="KW-1185">Reference proteome</keyword>
<comment type="subunit">
    <text evidence="2">Interacts with ribosomal protein uL14 (rplN).</text>
</comment>
<dbReference type="NCBIfam" id="TIGR00090">
    <property type="entry name" value="rsfS_iojap_ybeB"/>
    <property type="match status" value="1"/>
</dbReference>
<proteinExistence type="inferred from homology"/>
<dbReference type="SUPFAM" id="SSF81301">
    <property type="entry name" value="Nucleotidyltransferase"/>
    <property type="match status" value="1"/>
</dbReference>
<dbReference type="PANTHER" id="PTHR21043">
    <property type="entry name" value="IOJAP SUPERFAMILY ORTHOLOG"/>
    <property type="match status" value="1"/>
</dbReference>
<evidence type="ECO:0000313" key="4">
    <source>
        <dbReference type="Proteomes" id="UP001529180"/>
    </source>
</evidence>
<dbReference type="HAMAP" id="MF_01477">
    <property type="entry name" value="Iojap_RsfS"/>
    <property type="match status" value="1"/>
</dbReference>
<keyword evidence="2" id="KW-0678">Repressor</keyword>
<keyword evidence="2" id="KW-0963">Cytoplasm</keyword>
<comment type="similarity">
    <text evidence="1 2">Belongs to the Iojap/RsfS family.</text>
</comment>
<reference evidence="3 4" key="1">
    <citation type="submission" date="2023-03" db="EMBL/GenBank/DDBJ databases">
        <title>Strain FZY0004 represents a novel species in the genus Thalassospira isolated from seawater.</title>
        <authorList>
            <person name="Fu Z.-Y."/>
        </authorList>
    </citation>
    <scope>NUCLEOTIDE SEQUENCE [LARGE SCALE GENOMIC DNA]</scope>
    <source>
        <strain evidence="3 4">FZY0004</strain>
    </source>
</reference>
<evidence type="ECO:0000313" key="3">
    <source>
        <dbReference type="EMBL" id="MDG4720521.1"/>
    </source>
</evidence>
<keyword evidence="2" id="KW-0810">Translation regulation</keyword>
<gene>
    <name evidence="2 3" type="primary">rsfS</name>
    <name evidence="3" type="ORF">P7680_16075</name>
</gene>
<dbReference type="Gene3D" id="3.30.460.10">
    <property type="entry name" value="Beta Polymerase, domain 2"/>
    <property type="match status" value="1"/>
</dbReference>
<dbReference type="EMBL" id="JARSBO010000008">
    <property type="protein sequence ID" value="MDG4720521.1"/>
    <property type="molecule type" value="Genomic_DNA"/>
</dbReference>
<dbReference type="RefSeq" id="WP_258547885.1">
    <property type="nucleotide sequence ID" value="NZ_JARSBO010000008.1"/>
</dbReference>